<evidence type="ECO:0000256" key="3">
    <source>
        <dbReference type="ARBA" id="ARBA00022723"/>
    </source>
</evidence>
<dbReference type="InterPro" id="IPR029060">
    <property type="entry name" value="PIN-like_dom_sf"/>
</dbReference>
<dbReference type="PANTHER" id="PTHR35901">
    <property type="entry name" value="RIBONUCLEASE VAPC3"/>
    <property type="match status" value="1"/>
</dbReference>
<evidence type="ECO:0000256" key="2">
    <source>
        <dbReference type="ARBA" id="ARBA00022722"/>
    </source>
</evidence>
<evidence type="ECO:0000259" key="7">
    <source>
        <dbReference type="Pfam" id="PF01850"/>
    </source>
</evidence>
<dbReference type="InterPro" id="IPR044153">
    <property type="entry name" value="PIN_Pae0151-like"/>
</dbReference>
<dbReference type="EC" id="3.1.-.-" evidence="6"/>
<evidence type="ECO:0000256" key="4">
    <source>
        <dbReference type="ARBA" id="ARBA00022801"/>
    </source>
</evidence>
<evidence type="ECO:0000256" key="1">
    <source>
        <dbReference type="ARBA" id="ARBA00022649"/>
    </source>
</evidence>
<dbReference type="Pfam" id="PF01850">
    <property type="entry name" value="PIN"/>
    <property type="match status" value="1"/>
</dbReference>
<comment type="function">
    <text evidence="6">Toxic component of a toxin-antitoxin (TA) system. An RNase.</text>
</comment>
<evidence type="ECO:0000256" key="5">
    <source>
        <dbReference type="ARBA" id="ARBA00022842"/>
    </source>
</evidence>
<keyword evidence="2 6" id="KW-0540">Nuclease</keyword>
<evidence type="ECO:0000256" key="6">
    <source>
        <dbReference type="HAMAP-Rule" id="MF_00265"/>
    </source>
</evidence>
<comment type="similarity">
    <text evidence="6">Belongs to the PINc/VapC protein family.</text>
</comment>
<dbReference type="CDD" id="cd09873">
    <property type="entry name" value="PIN_Pae0151-like"/>
    <property type="match status" value="1"/>
</dbReference>
<dbReference type="InterPro" id="IPR051619">
    <property type="entry name" value="TypeII_TA_RNase_PINc/VapC"/>
</dbReference>
<keyword evidence="5 6" id="KW-0460">Magnesium</keyword>
<organism evidence="8 9">
    <name type="scientific">Mycolicibacterium crocinum</name>
    <dbReference type="NCBI Taxonomy" id="388459"/>
    <lineage>
        <taxon>Bacteria</taxon>
        <taxon>Bacillati</taxon>
        <taxon>Actinomycetota</taxon>
        <taxon>Actinomycetes</taxon>
        <taxon>Mycobacteriales</taxon>
        <taxon>Mycobacteriaceae</taxon>
        <taxon>Mycolicibacterium</taxon>
    </lineage>
</organism>
<reference evidence="8" key="1">
    <citation type="submission" date="2022-08" db="EMBL/GenBank/DDBJ databases">
        <title>Whole genome sequencing of non-tuberculosis mycobacteria type-strains.</title>
        <authorList>
            <person name="Igarashi Y."/>
            <person name="Osugi A."/>
            <person name="Mitarai S."/>
        </authorList>
    </citation>
    <scope>NUCLEOTIDE SEQUENCE</scope>
    <source>
        <strain evidence="8">JCM 16369</strain>
    </source>
</reference>
<keyword evidence="1 6" id="KW-1277">Toxin-antitoxin system</keyword>
<feature type="binding site" evidence="6">
    <location>
        <position position="91"/>
    </location>
    <ligand>
        <name>Mg(2+)</name>
        <dbReference type="ChEBI" id="CHEBI:18420"/>
    </ligand>
</feature>
<feature type="domain" description="PIN" evidence="7">
    <location>
        <begin position="2"/>
        <end position="117"/>
    </location>
</feature>
<sequence>MIVVDASAVVTALLNDGPARRLMGEERLHVPHLIDSEVVSALRRRTLAGGLSPAHGWGAIAAWGQIAATRYSAMGLLDRIWKLRENVSAYDATYVALAEGLGCPLVTLDNRLARTAKLFACPVTVVPS</sequence>
<dbReference type="RefSeq" id="WP_240180143.1">
    <property type="nucleotide sequence ID" value="NZ_CP092362.2"/>
</dbReference>
<gene>
    <name evidence="6" type="primary">vapC</name>
    <name evidence="8" type="ORF">MI149_13675</name>
</gene>
<dbReference type="InterPro" id="IPR022907">
    <property type="entry name" value="VapC_family"/>
</dbReference>
<evidence type="ECO:0000313" key="8">
    <source>
        <dbReference type="EMBL" id="ULN44016.1"/>
    </source>
</evidence>
<accession>A0ABY3TUJ9</accession>
<proteinExistence type="inferred from homology"/>
<name>A0ABY3TUJ9_9MYCO</name>
<dbReference type="PANTHER" id="PTHR35901:SF1">
    <property type="entry name" value="EXONUCLEASE VAPC9"/>
    <property type="match status" value="1"/>
</dbReference>
<comment type="cofactor">
    <cofactor evidence="6">
        <name>Mg(2+)</name>
        <dbReference type="ChEBI" id="CHEBI:18420"/>
    </cofactor>
</comment>
<keyword evidence="6" id="KW-0800">Toxin</keyword>
<keyword evidence="3 6" id="KW-0479">Metal-binding</keyword>
<dbReference type="EMBL" id="CP092362">
    <property type="protein sequence ID" value="ULN44016.1"/>
    <property type="molecule type" value="Genomic_DNA"/>
</dbReference>
<dbReference type="Proteomes" id="UP001055337">
    <property type="component" value="Chromosome"/>
</dbReference>
<dbReference type="InterPro" id="IPR002716">
    <property type="entry name" value="PIN_dom"/>
</dbReference>
<keyword evidence="4 6" id="KW-0378">Hydrolase</keyword>
<keyword evidence="9" id="KW-1185">Reference proteome</keyword>
<dbReference type="HAMAP" id="MF_00265">
    <property type="entry name" value="VapC_Nob1"/>
    <property type="match status" value="1"/>
</dbReference>
<feature type="binding site" evidence="6">
    <location>
        <position position="5"/>
    </location>
    <ligand>
        <name>Mg(2+)</name>
        <dbReference type="ChEBI" id="CHEBI:18420"/>
    </ligand>
</feature>
<protein>
    <recommendedName>
        <fullName evidence="6">Ribonuclease VapC</fullName>
        <shortName evidence="6">RNase VapC</shortName>
        <ecNumber evidence="6">3.1.-.-</ecNumber>
    </recommendedName>
    <alternativeName>
        <fullName evidence="6">Toxin VapC</fullName>
    </alternativeName>
</protein>
<dbReference type="Gene3D" id="3.40.50.1010">
    <property type="entry name" value="5'-nuclease"/>
    <property type="match status" value="1"/>
</dbReference>
<evidence type="ECO:0000313" key="9">
    <source>
        <dbReference type="Proteomes" id="UP001055337"/>
    </source>
</evidence>
<dbReference type="SUPFAM" id="SSF88723">
    <property type="entry name" value="PIN domain-like"/>
    <property type="match status" value="1"/>
</dbReference>